<comment type="function">
    <text evidence="2">Repressor of jasmonate responses.</text>
</comment>
<dbReference type="GO" id="GO:0031347">
    <property type="term" value="P:regulation of defense response"/>
    <property type="evidence" value="ECO:0000318"/>
    <property type="project" value="GO_Central"/>
</dbReference>
<keyword evidence="2" id="KW-1184">Jasmonic acid signaling pathway</keyword>
<comment type="subcellular location">
    <subcellularLocation>
        <location evidence="2">Nucleus</location>
    </subcellularLocation>
</comment>
<dbReference type="SMART" id="SM00979">
    <property type="entry name" value="TIFY"/>
    <property type="match status" value="1"/>
</dbReference>
<dbReference type="eggNOG" id="ENOG502S3YK">
    <property type="taxonomic scope" value="Eukaryota"/>
</dbReference>
<dbReference type="RefSeq" id="XP_010256256.1">
    <property type="nucleotide sequence ID" value="XM_010257954.2"/>
</dbReference>
<protein>
    <recommendedName>
        <fullName evidence="2">Protein TIFY</fullName>
    </recommendedName>
    <alternativeName>
        <fullName evidence="2">Jasmonate ZIM domain-containing protein</fullName>
    </alternativeName>
</protein>
<keyword evidence="2" id="KW-0539">Nucleus</keyword>
<dbReference type="GO" id="GO:0009611">
    <property type="term" value="P:response to wounding"/>
    <property type="evidence" value="ECO:0000318"/>
    <property type="project" value="GO_Central"/>
</dbReference>
<evidence type="ECO:0000313" key="4">
    <source>
        <dbReference type="RefSeq" id="XP_010256256.1"/>
    </source>
</evidence>
<dbReference type="InterPro" id="IPR040390">
    <property type="entry name" value="TIFY/JAZ"/>
</dbReference>
<dbReference type="Proteomes" id="UP000189703">
    <property type="component" value="Unplaced"/>
</dbReference>
<dbReference type="InterPro" id="IPR010399">
    <property type="entry name" value="Tify_dom"/>
</dbReference>
<dbReference type="PROSITE" id="PS51320">
    <property type="entry name" value="TIFY"/>
    <property type="match status" value="1"/>
</dbReference>
<accession>A0A1U8A4N0</accession>
<proteinExistence type="inferred from homology"/>
<dbReference type="InterPro" id="IPR018467">
    <property type="entry name" value="CCT_CS"/>
</dbReference>
<evidence type="ECO:0000313" key="3">
    <source>
        <dbReference type="Proteomes" id="UP000189703"/>
    </source>
</evidence>
<dbReference type="AlphaFoldDB" id="A0A1U8A4N0"/>
<dbReference type="OrthoDB" id="649989at2759"/>
<dbReference type="PANTHER" id="PTHR33077:SF102">
    <property type="entry name" value="PROTEIN TIFY"/>
    <property type="match status" value="1"/>
</dbReference>
<comment type="domain">
    <text evidence="2">The jas domain is required for interaction with COI1.</text>
</comment>
<dbReference type="GO" id="GO:2000022">
    <property type="term" value="P:regulation of jasmonic acid mediated signaling pathway"/>
    <property type="evidence" value="ECO:0000318"/>
    <property type="project" value="GO_Central"/>
</dbReference>
<dbReference type="KEGG" id="nnu:104596700"/>
<evidence type="ECO:0000256" key="2">
    <source>
        <dbReference type="RuleBase" id="RU369065"/>
    </source>
</evidence>
<evidence type="ECO:0000256" key="1">
    <source>
        <dbReference type="ARBA" id="ARBA00008614"/>
    </source>
</evidence>
<dbReference type="PANTHER" id="PTHR33077">
    <property type="entry name" value="PROTEIN TIFY 4A-RELATED-RELATED"/>
    <property type="match status" value="1"/>
</dbReference>
<comment type="similarity">
    <text evidence="1 2">Belongs to the TIFY/JAZ family.</text>
</comment>
<gene>
    <name evidence="4" type="primary">LOC104596700</name>
</gene>
<dbReference type="GO" id="GO:0005634">
    <property type="term" value="C:nucleus"/>
    <property type="evidence" value="ECO:0000318"/>
    <property type="project" value="GO_Central"/>
</dbReference>
<organism evidence="3 4">
    <name type="scientific">Nelumbo nucifera</name>
    <name type="common">Sacred lotus</name>
    <dbReference type="NCBI Taxonomy" id="4432"/>
    <lineage>
        <taxon>Eukaryota</taxon>
        <taxon>Viridiplantae</taxon>
        <taxon>Streptophyta</taxon>
        <taxon>Embryophyta</taxon>
        <taxon>Tracheophyta</taxon>
        <taxon>Spermatophyta</taxon>
        <taxon>Magnoliopsida</taxon>
        <taxon>Proteales</taxon>
        <taxon>Nelumbonaceae</taxon>
        <taxon>Nelumbo</taxon>
    </lineage>
</organism>
<sequence>MKRMSETTDLFKKFLLSKAENNKCKTTMNGSEAIKPFPPRALIPPEPTQPPYLEQELLSDIGPQWTTHPMSFNKSTSNLKAQLTIFYSGLIYVFDDVPLDKAQAIMLLAGESSSPNLIKAQTSAKLGTAALPSSNFASIHIPIARKHSLQQFLEKRRNRIISKSPYPSPISAKEKYCKPTLDGCPMDSQTSSSMPSRLG</sequence>
<dbReference type="STRING" id="4432.A0A1U8A4N0"/>
<name>A0A1U8A4N0_NELNU</name>
<keyword evidence="3" id="KW-1185">Reference proteome</keyword>
<dbReference type="Pfam" id="PF09425">
    <property type="entry name" value="Jas_motif"/>
    <property type="match status" value="1"/>
</dbReference>
<dbReference type="Pfam" id="PF06200">
    <property type="entry name" value="tify"/>
    <property type="match status" value="1"/>
</dbReference>
<reference evidence="4" key="1">
    <citation type="submission" date="2025-08" db="UniProtKB">
        <authorList>
            <consortium name="RefSeq"/>
        </authorList>
    </citation>
    <scope>IDENTIFICATION</scope>
</reference>
<dbReference type="GeneID" id="104596700"/>